<keyword evidence="6" id="KW-0004">4Fe-4S</keyword>
<keyword evidence="10 19" id="KW-0418">Kinase</keyword>
<evidence type="ECO:0000256" key="14">
    <source>
        <dbReference type="ARBA" id="ARBA00024827"/>
    </source>
</evidence>
<keyword evidence="12" id="KW-0902">Two-component regulatory system</keyword>
<dbReference type="Proteomes" id="UP000253094">
    <property type="component" value="Unassembled WGS sequence"/>
</dbReference>
<comment type="caution">
    <text evidence="19">The sequence shown here is derived from an EMBL/GenBank/DDBJ whole genome shotgun (WGS) entry which is preliminary data.</text>
</comment>
<sequence length="404" mass="42627">MTSRRARGDAWVAYRGWEIFYLVVFTVTIAIVATDDGPSPAAKATALVLLVACAVAYLVLGRPALLTDERTSREAVIYSLLVLGAFVPAAVIVHAAGFALFALCPQMFMMLRSGWAPVIVVLLNMLPAVRFLIGPDLNVGDVVGSAGFMAVATVFSLVFGPWVSRIIDQSAERAELIEELRASRAQVERLSRERGALAERQRLAGEIHDTLAQGFTSIIMLIQAAEAQADPSRHLALAVRTARENLEEARGLITALTPAPLDGSTLEEALGRIASRLGEELGVPVTFAAEGASHPVPPGAEVVLIRAAQEALANVRRHAAASSARVALRYGERAVVLRVADDGVGFATEADATSDAAGPAAARGYGLRAMRARVEQAGGTLEIASAPGKGTELTVRLPQEETPA</sequence>
<evidence type="ECO:0000256" key="13">
    <source>
        <dbReference type="ARBA" id="ARBA00023014"/>
    </source>
</evidence>
<keyword evidence="17" id="KW-1133">Transmembrane helix</keyword>
<keyword evidence="11" id="KW-0408">Iron</keyword>
<evidence type="ECO:0000256" key="2">
    <source>
        <dbReference type="ARBA" id="ARBA00001966"/>
    </source>
</evidence>
<feature type="transmembrane region" description="Helical" evidence="17">
    <location>
        <begin position="12"/>
        <end position="32"/>
    </location>
</feature>
<evidence type="ECO:0000256" key="7">
    <source>
        <dbReference type="ARBA" id="ARBA00022490"/>
    </source>
</evidence>
<dbReference type="InterPro" id="IPR004358">
    <property type="entry name" value="Sig_transdc_His_kin-like_C"/>
</dbReference>
<dbReference type="Gene3D" id="1.20.5.1930">
    <property type="match status" value="1"/>
</dbReference>
<feature type="transmembrane region" description="Helical" evidence="17">
    <location>
        <begin position="115"/>
        <end position="133"/>
    </location>
</feature>
<accession>A0A367FKG0</accession>
<keyword evidence="17" id="KW-0812">Transmembrane</keyword>
<dbReference type="PIRSF" id="PIRSF037434">
    <property type="entry name" value="STHK_ChrS"/>
    <property type="match status" value="1"/>
</dbReference>
<keyword evidence="20" id="KW-1185">Reference proteome</keyword>
<keyword evidence="9" id="KW-0479">Metal-binding</keyword>
<evidence type="ECO:0000256" key="8">
    <source>
        <dbReference type="ARBA" id="ARBA00022679"/>
    </source>
</evidence>
<evidence type="ECO:0000313" key="20">
    <source>
        <dbReference type="Proteomes" id="UP000253094"/>
    </source>
</evidence>
<dbReference type="Pfam" id="PF07730">
    <property type="entry name" value="HisKA_3"/>
    <property type="match status" value="1"/>
</dbReference>
<comment type="catalytic activity">
    <reaction evidence="1">
        <text>ATP + protein L-histidine = ADP + protein N-phospho-L-histidine.</text>
        <dbReference type="EC" id="2.7.13.3"/>
    </reaction>
</comment>
<dbReference type="Gene3D" id="3.30.565.10">
    <property type="entry name" value="Histidine kinase-like ATPase, C-terminal domain"/>
    <property type="match status" value="1"/>
</dbReference>
<evidence type="ECO:0000256" key="17">
    <source>
        <dbReference type="SAM" id="Phobius"/>
    </source>
</evidence>
<dbReference type="Pfam" id="PF02518">
    <property type="entry name" value="HATPase_c"/>
    <property type="match status" value="1"/>
</dbReference>
<keyword evidence="16" id="KW-0175">Coiled coil</keyword>
<dbReference type="PANTHER" id="PTHR24421">
    <property type="entry name" value="NITRATE/NITRITE SENSOR PROTEIN NARX-RELATED"/>
    <property type="match status" value="1"/>
</dbReference>
<keyword evidence="8" id="KW-0808">Transferase</keyword>
<feature type="domain" description="Histidine kinase" evidence="18">
    <location>
        <begin position="202"/>
        <end position="401"/>
    </location>
</feature>
<evidence type="ECO:0000313" key="19">
    <source>
        <dbReference type="EMBL" id="RCG30883.1"/>
    </source>
</evidence>
<evidence type="ECO:0000259" key="18">
    <source>
        <dbReference type="PROSITE" id="PS50109"/>
    </source>
</evidence>
<dbReference type="AlphaFoldDB" id="A0A367FKG0"/>
<keyword evidence="13" id="KW-0411">Iron-sulfur</keyword>
<dbReference type="GO" id="GO:0046983">
    <property type="term" value="F:protein dimerization activity"/>
    <property type="evidence" value="ECO:0007669"/>
    <property type="project" value="InterPro"/>
</dbReference>
<dbReference type="PROSITE" id="PS50109">
    <property type="entry name" value="HIS_KIN"/>
    <property type="match status" value="1"/>
</dbReference>
<keyword evidence="7" id="KW-0963">Cytoplasm</keyword>
<evidence type="ECO:0000256" key="16">
    <source>
        <dbReference type="SAM" id="Coils"/>
    </source>
</evidence>
<feature type="transmembrane region" description="Helical" evidence="17">
    <location>
        <begin position="142"/>
        <end position="163"/>
    </location>
</feature>
<comment type="cofactor">
    <cofactor evidence="2">
        <name>[4Fe-4S] cluster</name>
        <dbReference type="ChEBI" id="CHEBI:49883"/>
    </cofactor>
</comment>
<evidence type="ECO:0000256" key="15">
    <source>
        <dbReference type="ARBA" id="ARBA00030800"/>
    </source>
</evidence>
<dbReference type="GO" id="GO:0016020">
    <property type="term" value="C:membrane"/>
    <property type="evidence" value="ECO:0007669"/>
    <property type="project" value="InterPro"/>
</dbReference>
<dbReference type="GO" id="GO:0005737">
    <property type="term" value="C:cytoplasm"/>
    <property type="evidence" value="ECO:0007669"/>
    <property type="project" value="UniProtKB-SubCell"/>
</dbReference>
<reference evidence="19 20" key="1">
    <citation type="submission" date="2018-06" db="EMBL/GenBank/DDBJ databases">
        <title>Sphaerisporangium craniellae sp. nov., isolated from a marine sponge in the South China Sea.</title>
        <authorList>
            <person name="Li L."/>
        </authorList>
    </citation>
    <scope>NUCLEOTIDE SEQUENCE [LARGE SCALE GENOMIC DNA]</scope>
    <source>
        <strain evidence="19 20">CCTCC AA 208026</strain>
    </source>
</reference>
<dbReference type="PANTHER" id="PTHR24421:SF62">
    <property type="entry name" value="SENSORY TRANSDUCTION HISTIDINE KINASE"/>
    <property type="match status" value="1"/>
</dbReference>
<evidence type="ECO:0000256" key="4">
    <source>
        <dbReference type="ARBA" id="ARBA00012438"/>
    </source>
</evidence>
<evidence type="ECO:0000256" key="12">
    <source>
        <dbReference type="ARBA" id="ARBA00023012"/>
    </source>
</evidence>
<dbReference type="InterPro" id="IPR050482">
    <property type="entry name" value="Sensor_HK_TwoCompSys"/>
</dbReference>
<dbReference type="EMBL" id="QOIL01000006">
    <property type="protein sequence ID" value="RCG30883.1"/>
    <property type="molecule type" value="Genomic_DNA"/>
</dbReference>
<gene>
    <name evidence="19" type="ORF">DQ384_13005</name>
</gene>
<dbReference type="InterPro" id="IPR017205">
    <property type="entry name" value="Sig_transdc_His_kinase_ChrS"/>
</dbReference>
<dbReference type="SUPFAM" id="SSF55874">
    <property type="entry name" value="ATPase domain of HSP90 chaperone/DNA topoisomerase II/histidine kinase"/>
    <property type="match status" value="1"/>
</dbReference>
<comment type="subcellular location">
    <subcellularLocation>
        <location evidence="3">Cytoplasm</location>
    </subcellularLocation>
</comment>
<comment type="function">
    <text evidence="14">Member of the two-component regulatory system NreB/NreC involved in the control of dissimilatory nitrate/nitrite reduction in response to oxygen. NreB functions as a direct oxygen sensor histidine kinase which is autophosphorylated, in the absence of oxygen, probably at the conserved histidine residue, and transfers its phosphate group probably to a conserved aspartate residue of NreC. NreB/NreC activates the expression of the nitrate (narGHJI) and nitrite (nir) reductase operons, as well as the putative nitrate transporter gene narT.</text>
</comment>
<evidence type="ECO:0000256" key="9">
    <source>
        <dbReference type="ARBA" id="ARBA00022723"/>
    </source>
</evidence>
<dbReference type="PRINTS" id="PR00344">
    <property type="entry name" value="BCTRLSENSOR"/>
</dbReference>
<evidence type="ECO:0000256" key="11">
    <source>
        <dbReference type="ARBA" id="ARBA00023004"/>
    </source>
</evidence>
<dbReference type="GO" id="GO:0051539">
    <property type="term" value="F:4 iron, 4 sulfur cluster binding"/>
    <property type="evidence" value="ECO:0007669"/>
    <property type="project" value="UniProtKB-KW"/>
</dbReference>
<dbReference type="EC" id="2.7.13.3" evidence="4"/>
<protein>
    <recommendedName>
        <fullName evidence="5">Oxygen sensor histidine kinase NreB</fullName>
        <ecNumber evidence="4">2.7.13.3</ecNumber>
    </recommendedName>
    <alternativeName>
        <fullName evidence="15">Nitrogen regulation protein B</fullName>
    </alternativeName>
</protein>
<evidence type="ECO:0000256" key="6">
    <source>
        <dbReference type="ARBA" id="ARBA00022485"/>
    </source>
</evidence>
<feature type="coiled-coil region" evidence="16">
    <location>
        <begin position="173"/>
        <end position="200"/>
    </location>
</feature>
<proteinExistence type="predicted"/>
<dbReference type="InterPro" id="IPR036890">
    <property type="entry name" value="HATPase_C_sf"/>
</dbReference>
<feature type="transmembrane region" description="Helical" evidence="17">
    <location>
        <begin position="44"/>
        <end position="65"/>
    </location>
</feature>
<dbReference type="GO" id="GO:0046872">
    <property type="term" value="F:metal ion binding"/>
    <property type="evidence" value="ECO:0007669"/>
    <property type="project" value="UniProtKB-KW"/>
</dbReference>
<dbReference type="InterPro" id="IPR005467">
    <property type="entry name" value="His_kinase_dom"/>
</dbReference>
<dbReference type="SMART" id="SM00387">
    <property type="entry name" value="HATPase_c"/>
    <property type="match status" value="1"/>
</dbReference>
<evidence type="ECO:0000256" key="1">
    <source>
        <dbReference type="ARBA" id="ARBA00000085"/>
    </source>
</evidence>
<dbReference type="InterPro" id="IPR003594">
    <property type="entry name" value="HATPase_dom"/>
</dbReference>
<feature type="transmembrane region" description="Helical" evidence="17">
    <location>
        <begin position="77"/>
        <end position="103"/>
    </location>
</feature>
<keyword evidence="17" id="KW-0472">Membrane</keyword>
<evidence type="ECO:0000256" key="3">
    <source>
        <dbReference type="ARBA" id="ARBA00004496"/>
    </source>
</evidence>
<name>A0A367FKG0_9ACTN</name>
<dbReference type="InterPro" id="IPR011712">
    <property type="entry name" value="Sig_transdc_His_kin_sub3_dim/P"/>
</dbReference>
<organism evidence="19 20">
    <name type="scientific">Sphaerisporangium album</name>
    <dbReference type="NCBI Taxonomy" id="509200"/>
    <lineage>
        <taxon>Bacteria</taxon>
        <taxon>Bacillati</taxon>
        <taxon>Actinomycetota</taxon>
        <taxon>Actinomycetes</taxon>
        <taxon>Streptosporangiales</taxon>
        <taxon>Streptosporangiaceae</taxon>
        <taxon>Sphaerisporangium</taxon>
    </lineage>
</organism>
<evidence type="ECO:0000256" key="5">
    <source>
        <dbReference type="ARBA" id="ARBA00017322"/>
    </source>
</evidence>
<dbReference type="CDD" id="cd16917">
    <property type="entry name" value="HATPase_UhpB-NarQ-NarX-like"/>
    <property type="match status" value="1"/>
</dbReference>
<dbReference type="GO" id="GO:0000155">
    <property type="term" value="F:phosphorelay sensor kinase activity"/>
    <property type="evidence" value="ECO:0007669"/>
    <property type="project" value="InterPro"/>
</dbReference>
<evidence type="ECO:0000256" key="10">
    <source>
        <dbReference type="ARBA" id="ARBA00022777"/>
    </source>
</evidence>